<evidence type="ECO:0000313" key="2">
    <source>
        <dbReference type="Proteomes" id="UP000038040"/>
    </source>
</evidence>
<accession>A0A0N4U520</accession>
<protein>
    <submittedName>
        <fullName evidence="1 4">Uncharacterized protein</fullName>
    </submittedName>
</protein>
<dbReference type="EMBL" id="UYYG01001155">
    <property type="protein sequence ID" value="VDN56309.1"/>
    <property type="molecule type" value="Genomic_DNA"/>
</dbReference>
<name>A0A0N4U520_DRAME</name>
<organism evidence="2 4">
    <name type="scientific">Dracunculus medinensis</name>
    <name type="common">Guinea worm</name>
    <dbReference type="NCBI Taxonomy" id="318479"/>
    <lineage>
        <taxon>Eukaryota</taxon>
        <taxon>Metazoa</taxon>
        <taxon>Ecdysozoa</taxon>
        <taxon>Nematoda</taxon>
        <taxon>Chromadorea</taxon>
        <taxon>Rhabditida</taxon>
        <taxon>Spirurina</taxon>
        <taxon>Dracunculoidea</taxon>
        <taxon>Dracunculidae</taxon>
        <taxon>Dracunculus</taxon>
    </lineage>
</organism>
<keyword evidence="3" id="KW-1185">Reference proteome</keyword>
<gene>
    <name evidence="1" type="ORF">DME_LOCUS6282</name>
</gene>
<reference evidence="4" key="1">
    <citation type="submission" date="2017-02" db="UniProtKB">
        <authorList>
            <consortium name="WormBaseParasite"/>
        </authorList>
    </citation>
    <scope>IDENTIFICATION</scope>
</reference>
<sequence>MEKILRIASFNLSNRSSRQRQSSKQSLMTPERLVKDLIDDATESGLNPNFEEYSLHQGIDLVVSGNMKENSVKKHINNDKLNWRLKNYELCKTLSSGDLSEYNYIGRQKSLQKISNIFRNKLTVTKSCDATTMNEMEVYQKNKGRLTRNNQLVSSTFDKIDKNILSNEMNKTIKKKIDLGNRKRLKKGRNDNRYLLVEDDD</sequence>
<dbReference type="WBParaSite" id="DME_0000192201-mRNA-1">
    <property type="protein sequence ID" value="DME_0000192201-mRNA-1"/>
    <property type="gene ID" value="DME_0000192201"/>
</dbReference>
<evidence type="ECO:0000313" key="4">
    <source>
        <dbReference type="WBParaSite" id="DME_0000192201-mRNA-1"/>
    </source>
</evidence>
<dbReference type="AlphaFoldDB" id="A0A0N4U520"/>
<dbReference type="Proteomes" id="UP000274756">
    <property type="component" value="Unassembled WGS sequence"/>
</dbReference>
<dbReference type="Proteomes" id="UP000038040">
    <property type="component" value="Unplaced"/>
</dbReference>
<evidence type="ECO:0000313" key="1">
    <source>
        <dbReference type="EMBL" id="VDN56309.1"/>
    </source>
</evidence>
<evidence type="ECO:0000313" key="3">
    <source>
        <dbReference type="Proteomes" id="UP000274756"/>
    </source>
</evidence>
<reference evidence="1 3" key="2">
    <citation type="submission" date="2018-11" db="EMBL/GenBank/DDBJ databases">
        <authorList>
            <consortium name="Pathogen Informatics"/>
        </authorList>
    </citation>
    <scope>NUCLEOTIDE SEQUENCE [LARGE SCALE GENOMIC DNA]</scope>
</reference>
<proteinExistence type="predicted"/>